<dbReference type="InterPro" id="IPR045851">
    <property type="entry name" value="AMP-bd_C_sf"/>
</dbReference>
<evidence type="ECO:0000313" key="5">
    <source>
        <dbReference type="Proteomes" id="UP000053240"/>
    </source>
</evidence>
<keyword evidence="5" id="KW-1185">Reference proteome</keyword>
<dbReference type="PANTHER" id="PTHR24096">
    <property type="entry name" value="LONG-CHAIN-FATTY-ACID--COA LIGASE"/>
    <property type="match status" value="1"/>
</dbReference>
<evidence type="ECO:0000256" key="1">
    <source>
        <dbReference type="ARBA" id="ARBA00006432"/>
    </source>
</evidence>
<keyword evidence="2 4" id="KW-0436">Ligase</keyword>
<gene>
    <name evidence="4" type="ORF">RR48_00072</name>
</gene>
<protein>
    <submittedName>
        <fullName evidence="4">4-coumarate--CoA ligase-like 5</fullName>
    </submittedName>
</protein>
<accession>A0A0N1IQT8</accession>
<dbReference type="GO" id="GO:0016405">
    <property type="term" value="F:CoA-ligase activity"/>
    <property type="evidence" value="ECO:0007669"/>
    <property type="project" value="TreeGrafter"/>
</dbReference>
<evidence type="ECO:0000259" key="3">
    <source>
        <dbReference type="Pfam" id="PF13193"/>
    </source>
</evidence>
<dbReference type="EMBL" id="LADJ01038043">
    <property type="protein sequence ID" value="KPJ21329.1"/>
    <property type="molecule type" value="Genomic_DNA"/>
</dbReference>
<dbReference type="SUPFAM" id="SSF56801">
    <property type="entry name" value="Acetyl-CoA synthetase-like"/>
    <property type="match status" value="1"/>
</dbReference>
<dbReference type="Proteomes" id="UP000053240">
    <property type="component" value="Unassembled WGS sequence"/>
</dbReference>
<dbReference type="Gene3D" id="3.30.300.30">
    <property type="match status" value="1"/>
</dbReference>
<proteinExistence type="inferred from homology"/>
<organism evidence="4 5">
    <name type="scientific">Papilio machaon</name>
    <name type="common">Old World swallowtail butterfly</name>
    <dbReference type="NCBI Taxonomy" id="76193"/>
    <lineage>
        <taxon>Eukaryota</taxon>
        <taxon>Metazoa</taxon>
        <taxon>Ecdysozoa</taxon>
        <taxon>Arthropoda</taxon>
        <taxon>Hexapoda</taxon>
        <taxon>Insecta</taxon>
        <taxon>Pterygota</taxon>
        <taxon>Neoptera</taxon>
        <taxon>Endopterygota</taxon>
        <taxon>Lepidoptera</taxon>
        <taxon>Glossata</taxon>
        <taxon>Ditrysia</taxon>
        <taxon>Papilionoidea</taxon>
        <taxon>Papilionidae</taxon>
        <taxon>Papilioninae</taxon>
        <taxon>Papilio</taxon>
    </lineage>
</organism>
<dbReference type="InParanoid" id="A0A0N1IQT8"/>
<comment type="similarity">
    <text evidence="1">Belongs to the ATP-dependent AMP-binding enzyme family.</text>
</comment>
<dbReference type="AlphaFoldDB" id="A0A0N1IQT8"/>
<evidence type="ECO:0000256" key="2">
    <source>
        <dbReference type="ARBA" id="ARBA00022598"/>
    </source>
</evidence>
<reference evidence="4 5" key="1">
    <citation type="journal article" date="2015" name="Nat. Commun.">
        <title>Outbred genome sequencing and CRISPR/Cas9 gene editing in butterflies.</title>
        <authorList>
            <person name="Li X."/>
            <person name="Fan D."/>
            <person name="Zhang W."/>
            <person name="Liu G."/>
            <person name="Zhang L."/>
            <person name="Zhao L."/>
            <person name="Fang X."/>
            <person name="Chen L."/>
            <person name="Dong Y."/>
            <person name="Chen Y."/>
            <person name="Ding Y."/>
            <person name="Zhao R."/>
            <person name="Feng M."/>
            <person name="Zhu Y."/>
            <person name="Feng Y."/>
            <person name="Jiang X."/>
            <person name="Zhu D."/>
            <person name="Xiang H."/>
            <person name="Feng X."/>
            <person name="Li S."/>
            <person name="Wang J."/>
            <person name="Zhang G."/>
            <person name="Kronforst M.R."/>
            <person name="Wang W."/>
        </authorList>
    </citation>
    <scope>NUCLEOTIDE SEQUENCE [LARGE SCALE GENOMIC DNA]</scope>
    <source>
        <strain evidence="4">Ya'a_city_454_Pm</strain>
        <tissue evidence="4">Whole body</tissue>
    </source>
</reference>
<dbReference type="STRING" id="76193.A0A0N1IQT8"/>
<sequence>MDVCLKVAPAELEALLLQHPGVAECGVVGKPDEAAGELPTAFVVRLPGSDVTETDIVQYVAGKVQFFTFITNQYLYKLCSY</sequence>
<comment type="caution">
    <text evidence="4">The sequence shown here is derived from an EMBL/GenBank/DDBJ whole genome shotgun (WGS) entry which is preliminary data.</text>
</comment>
<name>A0A0N1IQT8_PAPMA</name>
<evidence type="ECO:0000313" key="4">
    <source>
        <dbReference type="EMBL" id="KPJ21329.1"/>
    </source>
</evidence>
<dbReference type="Pfam" id="PF13193">
    <property type="entry name" value="AMP-binding_C"/>
    <property type="match status" value="1"/>
</dbReference>
<feature type="domain" description="AMP-binding enzyme C-terminal" evidence="3">
    <location>
        <begin position="11"/>
        <end position="64"/>
    </location>
</feature>
<dbReference type="InterPro" id="IPR025110">
    <property type="entry name" value="AMP-bd_C"/>
</dbReference>
<dbReference type="PANTHER" id="PTHR24096:SF149">
    <property type="entry name" value="AMP-BINDING DOMAIN-CONTAINING PROTEIN-RELATED"/>
    <property type="match status" value="1"/>
</dbReference>